<evidence type="ECO:0000256" key="5">
    <source>
        <dbReference type="ARBA" id="ARBA00022729"/>
    </source>
</evidence>
<dbReference type="GO" id="GO:0016614">
    <property type="term" value="F:oxidoreductase activity, acting on CH-OH group of donors"/>
    <property type="evidence" value="ECO:0007669"/>
    <property type="project" value="InterPro"/>
</dbReference>
<reference evidence="10 11" key="1">
    <citation type="submission" date="2016-10" db="EMBL/GenBank/DDBJ databases">
        <authorList>
            <person name="de Groot N.N."/>
        </authorList>
    </citation>
    <scope>NUCLEOTIDE SEQUENCE [LARGE SCALE GENOMIC DNA]</scope>
    <source>
        <strain evidence="10 11">DSM 23421</strain>
    </source>
</reference>
<evidence type="ECO:0000256" key="1">
    <source>
        <dbReference type="ARBA" id="ARBA00001931"/>
    </source>
</evidence>
<dbReference type="SUPFAM" id="SSF50998">
    <property type="entry name" value="Quinoprotein alcohol dehydrogenase-like"/>
    <property type="match status" value="1"/>
</dbReference>
<keyword evidence="4 8" id="KW-0479">Metal-binding</keyword>
<dbReference type="GO" id="GO:0048038">
    <property type="term" value="F:quinone binding"/>
    <property type="evidence" value="ECO:0007669"/>
    <property type="project" value="InterPro"/>
</dbReference>
<dbReference type="SUPFAM" id="SSF46626">
    <property type="entry name" value="Cytochrome c"/>
    <property type="match status" value="1"/>
</dbReference>
<dbReference type="SMART" id="SM00564">
    <property type="entry name" value="PQQ"/>
    <property type="match status" value="5"/>
</dbReference>
<protein>
    <submittedName>
        <fullName evidence="10">Quinoprotein glucose dehydrogenase</fullName>
    </submittedName>
</protein>
<dbReference type="Gene3D" id="2.140.10.10">
    <property type="entry name" value="Quinoprotein alcohol dehydrogenase-like superfamily"/>
    <property type="match status" value="2"/>
</dbReference>
<dbReference type="GO" id="GO:0009055">
    <property type="term" value="F:electron transfer activity"/>
    <property type="evidence" value="ECO:0007669"/>
    <property type="project" value="InterPro"/>
</dbReference>
<keyword evidence="3 8" id="KW-0349">Heme</keyword>
<keyword evidence="5" id="KW-0732">Signal</keyword>
<dbReference type="InterPro" id="IPR011047">
    <property type="entry name" value="Quinoprotein_ADH-like_sf"/>
</dbReference>
<evidence type="ECO:0000256" key="2">
    <source>
        <dbReference type="ARBA" id="ARBA00008156"/>
    </source>
</evidence>
<dbReference type="GO" id="GO:0020037">
    <property type="term" value="F:heme binding"/>
    <property type="evidence" value="ECO:0007669"/>
    <property type="project" value="InterPro"/>
</dbReference>
<dbReference type="PROSITE" id="PS51257">
    <property type="entry name" value="PROKAR_LIPOPROTEIN"/>
    <property type="match status" value="1"/>
</dbReference>
<evidence type="ECO:0000256" key="4">
    <source>
        <dbReference type="ARBA" id="ARBA00022723"/>
    </source>
</evidence>
<keyword evidence="11" id="KW-1185">Reference proteome</keyword>
<dbReference type="RefSeq" id="WP_217633364.1">
    <property type="nucleotide sequence ID" value="NZ_FNAO01000016.1"/>
</dbReference>
<keyword evidence="7 8" id="KW-0408">Iron</keyword>
<dbReference type="PROSITE" id="PS51007">
    <property type="entry name" value="CYTC"/>
    <property type="match status" value="1"/>
</dbReference>
<dbReference type="PANTHER" id="PTHR32303:SF4">
    <property type="entry name" value="QUINOPROTEIN GLUCOSE DEHYDROGENASE"/>
    <property type="match status" value="1"/>
</dbReference>
<evidence type="ECO:0000256" key="7">
    <source>
        <dbReference type="ARBA" id="ARBA00023004"/>
    </source>
</evidence>
<dbReference type="Pfam" id="PF13442">
    <property type="entry name" value="Cytochrome_CBB3"/>
    <property type="match status" value="1"/>
</dbReference>
<evidence type="ECO:0000256" key="8">
    <source>
        <dbReference type="PROSITE-ProRule" id="PRU00433"/>
    </source>
</evidence>
<dbReference type="Gene3D" id="1.10.760.10">
    <property type="entry name" value="Cytochrome c-like domain"/>
    <property type="match status" value="1"/>
</dbReference>
<dbReference type="Proteomes" id="UP000199109">
    <property type="component" value="Unassembled WGS sequence"/>
</dbReference>
<evidence type="ECO:0000256" key="6">
    <source>
        <dbReference type="ARBA" id="ARBA00023002"/>
    </source>
</evidence>
<sequence length="737" mass="81683">MSEVRKDKMSRIDAKIICFPKLLVLAISILTGCNDFPDANQNVDWPVYGGNKAGNRYSKLEQIKTDNVNRLKVAWTYDASDTLELDERPKEIQCQPIMIDSILYGTTPNIQVFALNAKSGKELWRYNPEEDNQGYRGQNRGVCFWQNGEDKRILFVAGNRLIEINAMTGKPVEEFGNNGKVDFYLGLENDMFDVRNHVVTATSPGIVYKDIFITGNRVSESGDALSGSIRGFDVHTGKLLWVFHTIPLPGEDGYETWPEDAYKKFGGANSWSGIVLDEKRGTVYLGTGSPSVDFYGGDRKGANLFANCILALDATSGKLKWHYQTVHHDLWDLDIPNPPNLVTVEHKGRMVDAVAQTTKDGLVYLLDRETGVSLFPVEERPVRTDGLPGEHPYPTQKYPVKPLPLVTRQVITEADLPDSTYFPEAHKDMKERFLKTRHGSKFIPPSEQGSWYIGVSGGAEWGGSAADPDGILYQNVSEEPWEMKMVNVAEKLKKSTSYGNSLYIAHCAACHGEDLKGDGAMFPSLADTDERFSNEYIRDILKNGRGRMPAFPNISEKDRNAIIKFISGQKENYNATDDEHSNTEVIAAKGEDFPYMPPYNRGGGGKVRDSNGYPGIRPPWGTLNAVDLNTGEYLWRVPLGEYKELTEQGVPITGTPNAGGPLVTAGGLVFISGTQDEKIRAFDRKTGKVVWEYQLSAGAFATPITYMLDGKQYVVIAAGGVRYGLKPGGNYIAFSLP</sequence>
<keyword evidence="6" id="KW-0560">Oxidoreductase</keyword>
<dbReference type="GO" id="GO:0016020">
    <property type="term" value="C:membrane"/>
    <property type="evidence" value="ECO:0007669"/>
    <property type="project" value="InterPro"/>
</dbReference>
<dbReference type="PANTHER" id="PTHR32303">
    <property type="entry name" value="QUINOPROTEIN ALCOHOL DEHYDROGENASE (CYTOCHROME C)"/>
    <property type="match status" value="1"/>
</dbReference>
<dbReference type="AlphaFoldDB" id="A0A1G7IZV0"/>
<feature type="domain" description="Cytochrome c" evidence="9">
    <location>
        <begin position="494"/>
        <end position="570"/>
    </location>
</feature>
<dbReference type="InterPro" id="IPR017511">
    <property type="entry name" value="PQQ_mDH"/>
</dbReference>
<dbReference type="InterPro" id="IPR036909">
    <property type="entry name" value="Cyt_c-like_dom_sf"/>
</dbReference>
<dbReference type="Pfam" id="PF01011">
    <property type="entry name" value="PQQ"/>
    <property type="match status" value="2"/>
</dbReference>
<accession>A0A1G7IZV0</accession>
<comment type="similarity">
    <text evidence="2">Belongs to the bacterial PQQ dehydrogenase family.</text>
</comment>
<dbReference type="GO" id="GO:0046872">
    <property type="term" value="F:metal ion binding"/>
    <property type="evidence" value="ECO:0007669"/>
    <property type="project" value="UniProtKB-KW"/>
</dbReference>
<dbReference type="CDD" id="cd10280">
    <property type="entry name" value="PQQ_mGDH"/>
    <property type="match status" value="1"/>
</dbReference>
<evidence type="ECO:0000256" key="3">
    <source>
        <dbReference type="ARBA" id="ARBA00022617"/>
    </source>
</evidence>
<evidence type="ECO:0000313" key="10">
    <source>
        <dbReference type="EMBL" id="SDF18181.1"/>
    </source>
</evidence>
<dbReference type="InterPro" id="IPR018391">
    <property type="entry name" value="PQQ_b-propeller_rpt"/>
</dbReference>
<organism evidence="10 11">
    <name type="scientific">Pricia antarctica</name>
    <dbReference type="NCBI Taxonomy" id="641691"/>
    <lineage>
        <taxon>Bacteria</taxon>
        <taxon>Pseudomonadati</taxon>
        <taxon>Bacteroidota</taxon>
        <taxon>Flavobacteriia</taxon>
        <taxon>Flavobacteriales</taxon>
        <taxon>Flavobacteriaceae</taxon>
        <taxon>Pricia</taxon>
    </lineage>
</organism>
<gene>
    <name evidence="10" type="ORF">SAMN05421636_1167</name>
</gene>
<dbReference type="STRING" id="641691.SAMN05421636_1167"/>
<proteinExistence type="inferred from homology"/>
<comment type="cofactor">
    <cofactor evidence="1">
        <name>pyrroloquinoline quinone</name>
        <dbReference type="ChEBI" id="CHEBI:58442"/>
    </cofactor>
</comment>
<dbReference type="EMBL" id="FNAO01000016">
    <property type="protein sequence ID" value="SDF18181.1"/>
    <property type="molecule type" value="Genomic_DNA"/>
</dbReference>
<dbReference type="InterPro" id="IPR002372">
    <property type="entry name" value="PQQ_rpt_dom"/>
</dbReference>
<evidence type="ECO:0000313" key="11">
    <source>
        <dbReference type="Proteomes" id="UP000199109"/>
    </source>
</evidence>
<evidence type="ECO:0000259" key="9">
    <source>
        <dbReference type="PROSITE" id="PS51007"/>
    </source>
</evidence>
<dbReference type="InterPro" id="IPR009056">
    <property type="entry name" value="Cyt_c-like_dom"/>
</dbReference>
<name>A0A1G7IZV0_9FLAO</name>